<dbReference type="FunFam" id="3.40.50.300:FF:000644">
    <property type="entry name" value="GpmB, Fructose-2,6-bisphosphatase"/>
    <property type="match status" value="1"/>
</dbReference>
<dbReference type="GO" id="GO:0004331">
    <property type="term" value="F:fructose-2,6-bisphosphate 2-phosphatase activity"/>
    <property type="evidence" value="ECO:0007669"/>
    <property type="project" value="TreeGrafter"/>
</dbReference>
<name>A0A7S4B7U1_CHRCT</name>
<dbReference type="InterPro" id="IPR027417">
    <property type="entry name" value="P-loop_NTPase"/>
</dbReference>
<keyword evidence="1" id="KW-0547">Nucleotide-binding</keyword>
<dbReference type="AlphaFoldDB" id="A0A7S4B7U1"/>
<protein>
    <recommendedName>
        <fullName evidence="3">6-phosphofructo-2-kinase domain-containing protein</fullName>
    </recommendedName>
</protein>
<dbReference type="Gene3D" id="3.40.50.300">
    <property type="entry name" value="P-loop containing nucleotide triphosphate hydrolases"/>
    <property type="match status" value="1"/>
</dbReference>
<accession>A0A7S4B7U1</accession>
<keyword evidence="2" id="KW-0067">ATP-binding</keyword>
<dbReference type="InterPro" id="IPR003094">
    <property type="entry name" value="6Pfruct_kin"/>
</dbReference>
<dbReference type="GO" id="GO:0006000">
    <property type="term" value="P:fructose metabolic process"/>
    <property type="evidence" value="ECO:0007669"/>
    <property type="project" value="InterPro"/>
</dbReference>
<dbReference type="Pfam" id="PF01591">
    <property type="entry name" value="6PF2K"/>
    <property type="match status" value="1"/>
</dbReference>
<dbReference type="GO" id="GO:0006003">
    <property type="term" value="P:fructose 2,6-bisphosphate metabolic process"/>
    <property type="evidence" value="ECO:0007669"/>
    <property type="project" value="InterPro"/>
</dbReference>
<evidence type="ECO:0000259" key="3">
    <source>
        <dbReference type="Pfam" id="PF01591"/>
    </source>
</evidence>
<organism evidence="4">
    <name type="scientific">Chrysotila carterae</name>
    <name type="common">Marine alga</name>
    <name type="synonym">Syracosphaera carterae</name>
    <dbReference type="NCBI Taxonomy" id="13221"/>
    <lineage>
        <taxon>Eukaryota</taxon>
        <taxon>Haptista</taxon>
        <taxon>Haptophyta</taxon>
        <taxon>Prymnesiophyceae</taxon>
        <taxon>Isochrysidales</taxon>
        <taxon>Isochrysidaceae</taxon>
        <taxon>Chrysotila</taxon>
    </lineage>
</organism>
<dbReference type="InterPro" id="IPR013079">
    <property type="entry name" value="6Phosfructo_kin"/>
</dbReference>
<evidence type="ECO:0000256" key="2">
    <source>
        <dbReference type="ARBA" id="ARBA00022840"/>
    </source>
</evidence>
<reference evidence="4" key="1">
    <citation type="submission" date="2021-01" db="EMBL/GenBank/DDBJ databases">
        <authorList>
            <person name="Corre E."/>
            <person name="Pelletier E."/>
            <person name="Niang G."/>
            <person name="Scheremetjew M."/>
            <person name="Finn R."/>
            <person name="Kale V."/>
            <person name="Holt S."/>
            <person name="Cochrane G."/>
            <person name="Meng A."/>
            <person name="Brown T."/>
            <person name="Cohen L."/>
        </authorList>
    </citation>
    <scope>NUCLEOTIDE SEQUENCE</scope>
    <source>
        <strain evidence="4">CCMP645</strain>
    </source>
</reference>
<dbReference type="PANTHER" id="PTHR10606:SF49">
    <property type="entry name" value="6-PHOSPHOFRUCTO-2-KINASE DOMAIN-CONTAINING PROTEIN"/>
    <property type="match status" value="1"/>
</dbReference>
<evidence type="ECO:0000256" key="1">
    <source>
        <dbReference type="ARBA" id="ARBA00022741"/>
    </source>
</evidence>
<proteinExistence type="predicted"/>
<dbReference type="EMBL" id="HBIZ01015902">
    <property type="protein sequence ID" value="CAE0757250.1"/>
    <property type="molecule type" value="Transcribed_RNA"/>
</dbReference>
<feature type="domain" description="6-phosphofructo-2-kinase" evidence="3">
    <location>
        <begin position="18"/>
        <end position="216"/>
    </location>
</feature>
<evidence type="ECO:0000313" key="4">
    <source>
        <dbReference type="EMBL" id="CAE0757250.1"/>
    </source>
</evidence>
<sequence length="328" mass="35640">MTPPAILASRSYLTPDSQALILATVGLPARGKSFIAHKLAAFLSWSGHRTNIFNAGQTRRRTITGEPEAKMERVGSAASFFDSSDAEAKALREQIAMNTLEELLEWFGEVGGIAIFDATNSNAKRRAAVVQRAEEASRKGGPQVSVVFIESVCDDANVLEANMLAKVRASPDFSSLDEEAALDDLRKRIAHYEAAYETVSDAEGAYIKLYNLSSKAGAAHVPAQQTPYLKLYARPHFRIPSPSVSRSSSRSRLEAASTDWGERFPYQGLAASLIIVSLRFKVHPGASCFCLRLQRMHTLTVAVAAQGKACGRARTLDTVSAVRHSRSI</sequence>
<gene>
    <name evidence="4" type="ORF">PCAR00345_LOCUS9844</name>
</gene>
<dbReference type="PANTHER" id="PTHR10606">
    <property type="entry name" value="6-PHOSPHOFRUCTO-2-KINASE/FRUCTOSE-2,6-BISPHOSPHATASE"/>
    <property type="match status" value="1"/>
</dbReference>
<dbReference type="SUPFAM" id="SSF52540">
    <property type="entry name" value="P-loop containing nucleoside triphosphate hydrolases"/>
    <property type="match status" value="1"/>
</dbReference>
<dbReference type="GO" id="GO:0005829">
    <property type="term" value="C:cytosol"/>
    <property type="evidence" value="ECO:0007669"/>
    <property type="project" value="TreeGrafter"/>
</dbReference>
<dbReference type="GO" id="GO:0005524">
    <property type="term" value="F:ATP binding"/>
    <property type="evidence" value="ECO:0007669"/>
    <property type="project" value="UniProtKB-KW"/>
</dbReference>
<dbReference type="GO" id="GO:0003873">
    <property type="term" value="F:6-phosphofructo-2-kinase activity"/>
    <property type="evidence" value="ECO:0007669"/>
    <property type="project" value="InterPro"/>
</dbReference>